<protein>
    <submittedName>
        <fullName evidence="1">Uncharacterized protein</fullName>
    </submittedName>
</protein>
<dbReference type="STRING" id="246410.A0A0E1RUF3"/>
<dbReference type="OrthoDB" id="4172653at2759"/>
<accession>A0A0E1RUF3</accession>
<dbReference type="EMBL" id="GG704915">
    <property type="protein sequence ID" value="EAS27334.2"/>
    <property type="molecule type" value="Genomic_DNA"/>
</dbReference>
<organism evidence="1 2">
    <name type="scientific">Coccidioides immitis (strain RS)</name>
    <name type="common">Valley fever fungus</name>
    <dbReference type="NCBI Taxonomy" id="246410"/>
    <lineage>
        <taxon>Eukaryota</taxon>
        <taxon>Fungi</taxon>
        <taxon>Dikarya</taxon>
        <taxon>Ascomycota</taxon>
        <taxon>Pezizomycotina</taxon>
        <taxon>Eurotiomycetes</taxon>
        <taxon>Eurotiomycetidae</taxon>
        <taxon>Onygenales</taxon>
        <taxon>Onygenaceae</taxon>
        <taxon>Coccidioides</taxon>
    </lineage>
</organism>
<dbReference type="KEGG" id="cim:CIMG_13517"/>
<dbReference type="OMA" id="KIANFPR"/>
<dbReference type="Proteomes" id="UP000001261">
    <property type="component" value="Unassembled WGS sequence"/>
</dbReference>
<dbReference type="AlphaFoldDB" id="A0A0E1RUF3"/>
<proteinExistence type="predicted"/>
<evidence type="ECO:0000313" key="2">
    <source>
        <dbReference type="Proteomes" id="UP000001261"/>
    </source>
</evidence>
<dbReference type="GeneID" id="24165144"/>
<reference evidence="2" key="1">
    <citation type="journal article" date="2009" name="Genome Res.">
        <title>Comparative genomic analyses of the human fungal pathogens Coccidioides and their relatives.</title>
        <authorList>
            <person name="Sharpton T.J."/>
            <person name="Stajich J.E."/>
            <person name="Rounsley S.D."/>
            <person name="Gardner M.J."/>
            <person name="Wortman J.R."/>
            <person name="Jordar V.S."/>
            <person name="Maiti R."/>
            <person name="Kodira C.D."/>
            <person name="Neafsey D.E."/>
            <person name="Zeng Q."/>
            <person name="Hung C.-Y."/>
            <person name="McMahan C."/>
            <person name="Muszewska A."/>
            <person name="Grynberg M."/>
            <person name="Mandel M.A."/>
            <person name="Kellner E.M."/>
            <person name="Barker B.M."/>
            <person name="Galgiani J.N."/>
            <person name="Orbach M.J."/>
            <person name="Kirkland T.N."/>
            <person name="Cole G.T."/>
            <person name="Henn M.R."/>
            <person name="Birren B.W."/>
            <person name="Taylor J.W."/>
        </authorList>
    </citation>
    <scope>NUCLEOTIDE SEQUENCE [LARGE SCALE GENOMIC DNA]</scope>
    <source>
        <strain evidence="2">RS</strain>
    </source>
</reference>
<dbReference type="VEuPathDB" id="FungiDB:CIMG_13517"/>
<keyword evidence="2" id="KW-1185">Reference proteome</keyword>
<gene>
    <name evidence="1" type="ORF">CIMG_13517</name>
</gene>
<reference evidence="2" key="2">
    <citation type="journal article" date="2010" name="Genome Res.">
        <title>Population genomic sequencing of Coccidioides fungi reveals recent hybridization and transposon control.</title>
        <authorList>
            <person name="Neafsey D.E."/>
            <person name="Barker B.M."/>
            <person name="Sharpton T.J."/>
            <person name="Stajich J.E."/>
            <person name="Park D.J."/>
            <person name="Whiston E."/>
            <person name="Hung C.-Y."/>
            <person name="McMahan C."/>
            <person name="White J."/>
            <person name="Sykes S."/>
            <person name="Heiman D."/>
            <person name="Young S."/>
            <person name="Zeng Q."/>
            <person name="Abouelleil A."/>
            <person name="Aftuck L."/>
            <person name="Bessette D."/>
            <person name="Brown A."/>
            <person name="FitzGerald M."/>
            <person name="Lui A."/>
            <person name="Macdonald J.P."/>
            <person name="Priest M."/>
            <person name="Orbach M.J."/>
            <person name="Galgiani J.N."/>
            <person name="Kirkland T.N."/>
            <person name="Cole G.T."/>
            <person name="Birren B.W."/>
            <person name="Henn M.R."/>
            <person name="Taylor J.W."/>
            <person name="Rounsley S.D."/>
        </authorList>
    </citation>
    <scope>GENOME REANNOTATION</scope>
    <source>
        <strain evidence="2">RS</strain>
    </source>
</reference>
<dbReference type="InParanoid" id="A0A0E1RUF3"/>
<sequence length="391" mass="45130">MISIAETVVKWHGELFYTTWHPNTSQIDFVKSLLATSNLTFWDFSSCQWILDFIRKFWQSQAGITHQQSVLTRLKGDVKLSRDIIKAFLLNLNSELDGLVRREDLTALCLSQATNHLYHFNFAEAHEEVRKIANFPRTQEYLPWDQVLCVGRIMRGEGGFEQAKTCFMTCLGSPGLRKSQRFIVQSTLADTYCELDYQTGNRSFLSQAKEIVEPETERLKASSGQHFKGFRRLLLSLTEVKIRQGYYRDAGLLARKLIVIYGNLQEPDIVDRLGHVRVRIALARLSLTAEDALERWNEVLYWNRFYNPFEEEVFACGVAHLFLCITWYKLGDIDKSTDSFQNAVRVIEGKQHQFLILGLGTYLFHGVCDQIQSKIGWFVTSEISTVNLRTN</sequence>
<evidence type="ECO:0000313" key="1">
    <source>
        <dbReference type="EMBL" id="EAS27334.2"/>
    </source>
</evidence>
<dbReference type="RefSeq" id="XP_001238917.2">
    <property type="nucleotide sequence ID" value="XM_001238916.2"/>
</dbReference>
<name>A0A0E1RUF3_COCIM</name>